<gene>
    <name evidence="2" type="ORF">UABAM_04001</name>
</gene>
<organism evidence="2 3">
    <name type="scientific">Uabimicrobium amorphum</name>
    <dbReference type="NCBI Taxonomy" id="2596890"/>
    <lineage>
        <taxon>Bacteria</taxon>
        <taxon>Pseudomonadati</taxon>
        <taxon>Planctomycetota</taxon>
        <taxon>Candidatus Uabimicrobiia</taxon>
        <taxon>Candidatus Uabimicrobiales</taxon>
        <taxon>Candidatus Uabimicrobiaceae</taxon>
        <taxon>Candidatus Uabimicrobium</taxon>
    </lineage>
</organism>
<feature type="transmembrane region" description="Helical" evidence="1">
    <location>
        <begin position="132"/>
        <end position="154"/>
    </location>
</feature>
<evidence type="ECO:0000313" key="2">
    <source>
        <dbReference type="EMBL" id="BBM85627.1"/>
    </source>
</evidence>
<dbReference type="Proteomes" id="UP000326354">
    <property type="component" value="Chromosome"/>
</dbReference>
<feature type="transmembrane region" description="Helical" evidence="1">
    <location>
        <begin position="302"/>
        <end position="322"/>
    </location>
</feature>
<evidence type="ECO:0000313" key="3">
    <source>
        <dbReference type="Proteomes" id="UP000326354"/>
    </source>
</evidence>
<reference evidence="2 3" key="1">
    <citation type="submission" date="2019-08" db="EMBL/GenBank/DDBJ databases">
        <title>Complete genome sequence of Candidatus Uab amorphum.</title>
        <authorList>
            <person name="Shiratori T."/>
            <person name="Suzuki S."/>
            <person name="Kakizawa Y."/>
            <person name="Ishida K."/>
        </authorList>
    </citation>
    <scope>NUCLEOTIDE SEQUENCE [LARGE SCALE GENOMIC DNA]</scope>
    <source>
        <strain evidence="2 3">SRT547</strain>
    </source>
</reference>
<keyword evidence="1" id="KW-0812">Transmembrane</keyword>
<dbReference type="KEGG" id="uam:UABAM_04001"/>
<protein>
    <submittedName>
        <fullName evidence="2">Uncharacterized protein</fullName>
    </submittedName>
</protein>
<accession>A0A5S9F4B7</accession>
<dbReference type="AlphaFoldDB" id="A0A5S9F4B7"/>
<evidence type="ECO:0000256" key="1">
    <source>
        <dbReference type="SAM" id="Phobius"/>
    </source>
</evidence>
<sequence length="424" mass="48312">MIGITILIVSLALGVTIAFVFNSIKKTWLLVPVDIINPLPPKDQLARFRFTQLSKLYDYTTYRPKLLMALILFVLAAFLLQIFLYSHSSWQDFLQNMCIVLTIALFIAQTNTFVAMAIFFVGGFWVGQWLQWSYFTTGIIVGFVPMAAASLILFRNYAGMVKTNELELQHSTTKDGQKISTLGKIYRKGYGVFLALMPIMVGYEVYQLWSPSTTAQTSNYAFAIFSLGIGLNIALFTVPMFREMVEKATLNEASHFTEAVEVFYRQQDSERQPIEKFEISPVALKLTSEKRIKEHFDSTGKWLAFQQGQIFTIYAVTLYLLGKTFLQMLDKSAQMGLTGDFTIFSYLTLHDTIHLLSGFCWITSFVFLVGILGYWAKRFNDKNGEEEEVTDTNTEILWQIHGNTQAELLCYPKKSMPALEIISE</sequence>
<keyword evidence="1" id="KW-1133">Transmembrane helix</keyword>
<proteinExistence type="predicted"/>
<feature type="transmembrane region" description="Helical" evidence="1">
    <location>
        <begin position="221"/>
        <end position="241"/>
    </location>
</feature>
<name>A0A5S9F4B7_UABAM</name>
<feature type="transmembrane region" description="Helical" evidence="1">
    <location>
        <begin position="190"/>
        <end position="209"/>
    </location>
</feature>
<dbReference type="RefSeq" id="WP_151969718.1">
    <property type="nucleotide sequence ID" value="NZ_AP019860.1"/>
</dbReference>
<feature type="transmembrane region" description="Helical" evidence="1">
    <location>
        <begin position="353"/>
        <end position="375"/>
    </location>
</feature>
<dbReference type="EMBL" id="AP019860">
    <property type="protein sequence ID" value="BBM85627.1"/>
    <property type="molecule type" value="Genomic_DNA"/>
</dbReference>
<feature type="transmembrane region" description="Helical" evidence="1">
    <location>
        <begin position="98"/>
        <end position="126"/>
    </location>
</feature>
<keyword evidence="1" id="KW-0472">Membrane</keyword>
<keyword evidence="3" id="KW-1185">Reference proteome</keyword>
<feature type="transmembrane region" description="Helical" evidence="1">
    <location>
        <begin position="66"/>
        <end position="86"/>
    </location>
</feature>